<keyword evidence="1" id="KW-1133">Transmembrane helix</keyword>
<dbReference type="InterPro" id="IPR000742">
    <property type="entry name" value="EGF"/>
</dbReference>
<keyword evidence="5" id="KW-1185">Reference proteome</keyword>
<evidence type="ECO:0000259" key="3">
    <source>
        <dbReference type="PROSITE" id="PS00022"/>
    </source>
</evidence>
<reference evidence="4" key="1">
    <citation type="submission" date="2021-01" db="UniProtKB">
        <authorList>
            <consortium name="EnsemblMetazoa"/>
        </authorList>
    </citation>
    <scope>IDENTIFICATION</scope>
</reference>
<accession>A0A7M5UWM1</accession>
<feature type="signal peptide" evidence="2">
    <location>
        <begin position="1"/>
        <end position="20"/>
    </location>
</feature>
<keyword evidence="2" id="KW-0732">Signal</keyword>
<dbReference type="OrthoDB" id="192253at2759"/>
<dbReference type="GO" id="GO:0033299">
    <property type="term" value="P:secretion of lysosomal enzymes"/>
    <property type="evidence" value="ECO:0007669"/>
    <property type="project" value="TreeGrafter"/>
</dbReference>
<evidence type="ECO:0000256" key="2">
    <source>
        <dbReference type="SAM" id="SignalP"/>
    </source>
</evidence>
<evidence type="ECO:0000313" key="4">
    <source>
        <dbReference type="EnsemblMetazoa" id="CLYHEMP003862.1"/>
    </source>
</evidence>
<keyword evidence="1" id="KW-0472">Membrane</keyword>
<dbReference type="EnsemblMetazoa" id="CLYHEMT003862.1">
    <property type="protein sequence ID" value="CLYHEMP003862.1"/>
    <property type="gene ID" value="CLYHEMG003862"/>
</dbReference>
<dbReference type="SUPFAM" id="SSF57196">
    <property type="entry name" value="EGF/Laminin"/>
    <property type="match status" value="1"/>
</dbReference>
<protein>
    <recommendedName>
        <fullName evidence="3">EGF-like domain-containing protein</fullName>
    </recommendedName>
</protein>
<organism evidence="4 5">
    <name type="scientific">Clytia hemisphaerica</name>
    <dbReference type="NCBI Taxonomy" id="252671"/>
    <lineage>
        <taxon>Eukaryota</taxon>
        <taxon>Metazoa</taxon>
        <taxon>Cnidaria</taxon>
        <taxon>Hydrozoa</taxon>
        <taxon>Hydroidolina</taxon>
        <taxon>Leptothecata</taxon>
        <taxon>Obeliida</taxon>
        <taxon>Clytiidae</taxon>
        <taxon>Clytia</taxon>
    </lineage>
</organism>
<feature type="transmembrane region" description="Helical" evidence="1">
    <location>
        <begin position="367"/>
        <end position="394"/>
    </location>
</feature>
<name>A0A7M5UWM1_9CNID</name>
<dbReference type="PANTHER" id="PTHR40446:SF2">
    <property type="entry name" value="N-ACETYLGLUCOSAMINE-1-PHOSPHODIESTER ALPHA-N-ACETYLGLUCOSAMINIDASE"/>
    <property type="match status" value="1"/>
</dbReference>
<dbReference type="PROSITE" id="PS00022">
    <property type="entry name" value="EGF_1"/>
    <property type="match status" value="1"/>
</dbReference>
<feature type="chain" id="PRO_5029455744" description="EGF-like domain-containing protein" evidence="2">
    <location>
        <begin position="21"/>
        <end position="442"/>
    </location>
</feature>
<dbReference type="PANTHER" id="PTHR40446">
    <property type="entry name" value="N-ACETYLGLUCOSAMINE-1-PHOSPHODIESTER ALPHA-N-ACETYLGLUCOSAMINIDASE"/>
    <property type="match status" value="1"/>
</dbReference>
<sequence length="442" mass="49934">MGHFINIFILLILFIAMVHCKGDQENRYINKDILSPFLLNKVETRRKNRLSHQHYEIVNTDTRKNSSQLVQRFTKKLTNNTVYGHRILISNGYKMLSVLEPKEDGGCSKHQTATVYESSKQRECLVAINAGFFNGDTGQCFGNIISDGELINQFRGLKSVNFGIRDDGSIVTGYLKETDFKEMRHPLLQLVTGVGWILRRGENYLSTSKQHEQCNLDNLQNFFEVRTARTFLGHDSKGNVHIVQVEGKTGLYGISLYESVELLKSFNLVNVINLNGAGSSTLVINDTVVNYPGNTCYNDEGRSNLCDTKVSTILCVHKPDSCIPGQSCSGRGTCFKGKCKCHNDWSGKDCEFNGKMLEKCCWRNYNIVIFMSALIGASVVINVVLCDLFMLYRFRSKDMTQPRRRPKDRLRTYLKETSIISDDESTDILTSAENLLATTSSL</sequence>
<dbReference type="Pfam" id="PF09992">
    <property type="entry name" value="NAGPA"/>
    <property type="match status" value="1"/>
</dbReference>
<dbReference type="Proteomes" id="UP000594262">
    <property type="component" value="Unplaced"/>
</dbReference>
<proteinExistence type="predicted"/>
<dbReference type="GeneID" id="136810903"/>
<evidence type="ECO:0000313" key="5">
    <source>
        <dbReference type="Proteomes" id="UP000594262"/>
    </source>
</evidence>
<dbReference type="InterPro" id="IPR018711">
    <property type="entry name" value="NAGPA"/>
</dbReference>
<dbReference type="RefSeq" id="XP_066923587.1">
    <property type="nucleotide sequence ID" value="XM_067067486.1"/>
</dbReference>
<dbReference type="AlphaFoldDB" id="A0A7M5UWM1"/>
<evidence type="ECO:0000256" key="1">
    <source>
        <dbReference type="SAM" id="Phobius"/>
    </source>
</evidence>
<keyword evidence="1" id="KW-0812">Transmembrane</keyword>
<dbReference type="Gene3D" id="2.10.25.10">
    <property type="entry name" value="Laminin"/>
    <property type="match status" value="1"/>
</dbReference>
<feature type="domain" description="EGF-like" evidence="3">
    <location>
        <begin position="339"/>
        <end position="350"/>
    </location>
</feature>
<dbReference type="Pfam" id="PF23106">
    <property type="entry name" value="EGF_Teneurin"/>
    <property type="match status" value="1"/>
</dbReference>